<comment type="caution">
    <text evidence="1">The sequence shown here is derived from an EMBL/GenBank/DDBJ whole genome shotgun (WGS) entry which is preliminary data.</text>
</comment>
<reference evidence="1 2" key="1">
    <citation type="journal article" date="2022" name="Syst. Appl. Microbiol.">
        <title>Rhodopirellula aestuarii sp. nov., a novel member of the genus Rhodopirellula isolated from brackish sediments collected in the Tagus River estuary, Portugal.</title>
        <authorList>
            <person name="Vitorino I.R."/>
            <person name="Klimek D."/>
            <person name="Calusinska M."/>
            <person name="Lobo-da-Cunha A."/>
            <person name="Vasconcelos V."/>
            <person name="Lage O.M."/>
        </authorList>
    </citation>
    <scope>NUCLEOTIDE SEQUENCE [LARGE SCALE GENOMIC DNA]</scope>
    <source>
        <strain evidence="1 2">ICT_H3.1</strain>
    </source>
</reference>
<evidence type="ECO:0000313" key="1">
    <source>
        <dbReference type="EMBL" id="MCM2370295.1"/>
    </source>
</evidence>
<dbReference type="RefSeq" id="WP_250927967.1">
    <property type="nucleotide sequence ID" value="NZ_JAMQBK010000021.1"/>
</dbReference>
<proteinExistence type="predicted"/>
<accession>A0ABT0U0D3</accession>
<organism evidence="1 2">
    <name type="scientific">Aporhodopirellula aestuarii</name>
    <dbReference type="NCBI Taxonomy" id="2950107"/>
    <lineage>
        <taxon>Bacteria</taxon>
        <taxon>Pseudomonadati</taxon>
        <taxon>Planctomycetota</taxon>
        <taxon>Planctomycetia</taxon>
        <taxon>Pirellulales</taxon>
        <taxon>Pirellulaceae</taxon>
        <taxon>Aporhodopirellula</taxon>
    </lineage>
</organism>
<sequence>MPVLADESLSFAFGFHGQIWLTLGTIKHYKVTVRHPNVWDHLTYSIG</sequence>
<keyword evidence="2" id="KW-1185">Reference proteome</keyword>
<evidence type="ECO:0000313" key="2">
    <source>
        <dbReference type="Proteomes" id="UP001202961"/>
    </source>
</evidence>
<name>A0ABT0U0D3_9BACT</name>
<dbReference type="EMBL" id="JAMQBK010000021">
    <property type="protein sequence ID" value="MCM2370295.1"/>
    <property type="molecule type" value="Genomic_DNA"/>
</dbReference>
<dbReference type="Proteomes" id="UP001202961">
    <property type="component" value="Unassembled WGS sequence"/>
</dbReference>
<gene>
    <name evidence="1" type="ORF">NB063_06610</name>
</gene>
<protein>
    <submittedName>
        <fullName evidence="1">Uncharacterized protein</fullName>
    </submittedName>
</protein>